<dbReference type="EMBL" id="VAFM01000001">
    <property type="protein sequence ID" value="TKW61494.1"/>
    <property type="molecule type" value="Genomic_DNA"/>
</dbReference>
<feature type="domain" description="NADH:ubiquinone oxidoreductase 30kDa subunit" evidence="6">
    <location>
        <begin position="41"/>
        <end position="167"/>
    </location>
</feature>
<keyword evidence="3 4" id="KW-0520">NAD</keyword>
<evidence type="ECO:0000256" key="5">
    <source>
        <dbReference type="RuleBase" id="RU003582"/>
    </source>
</evidence>
<reference evidence="7 8" key="1">
    <citation type="journal article" date="2017" name="Nat. Commun.">
        <title>In situ click chemistry generation of cyclooxygenase-2 inhibitors.</title>
        <authorList>
            <person name="Bhardwaj A."/>
            <person name="Kaur J."/>
            <person name="Wuest M."/>
            <person name="Wuest F."/>
        </authorList>
    </citation>
    <scope>NUCLEOTIDE SEQUENCE [LARGE SCALE GENOMIC DNA]</scope>
    <source>
        <strain evidence="7">S2_018_000_R2_106</strain>
    </source>
</reference>
<evidence type="ECO:0000256" key="3">
    <source>
        <dbReference type="HAMAP-Rule" id="MF_01357"/>
    </source>
</evidence>
<comment type="function">
    <text evidence="3">NDH-1 shuttles electrons from NADH, via FMN and iron-sulfur (Fe-S) centers, to quinones in the respiratory chain. The immediate electron acceptor for the enzyme in this species is believed to be ubiquinone. Couples the redox reaction to proton translocation (for every two electrons transferred, four hydrogen ions are translocated across the cytoplasmic membrane), and thus conserves the redox energy in a proton gradient.</text>
</comment>
<keyword evidence="3 5" id="KW-0874">Quinone</keyword>
<dbReference type="NCBIfam" id="NF004733">
    <property type="entry name" value="PRK06074.1-5"/>
    <property type="match status" value="1"/>
</dbReference>
<dbReference type="SUPFAM" id="SSF143243">
    <property type="entry name" value="Nqo5-like"/>
    <property type="match status" value="1"/>
</dbReference>
<comment type="subcellular location">
    <subcellularLocation>
        <location evidence="3">Cell membrane</location>
        <topology evidence="3">Peripheral membrane protein</topology>
        <orientation evidence="3">Cytoplasmic side</orientation>
    </subcellularLocation>
</comment>
<comment type="similarity">
    <text evidence="1 3 4">Belongs to the complex I 30 kDa subunit family.</text>
</comment>
<dbReference type="InterPro" id="IPR020396">
    <property type="entry name" value="NADH_UbQ_OxRdtase_CS"/>
</dbReference>
<dbReference type="GO" id="GO:0005886">
    <property type="term" value="C:plasma membrane"/>
    <property type="evidence" value="ECO:0007669"/>
    <property type="project" value="UniProtKB-SubCell"/>
</dbReference>
<dbReference type="Pfam" id="PF00329">
    <property type="entry name" value="Complex1_30kDa"/>
    <property type="match status" value="1"/>
</dbReference>
<dbReference type="GO" id="GO:0050136">
    <property type="term" value="F:NADH dehydrogenase (quinone) (non-electrogenic) activity"/>
    <property type="evidence" value="ECO:0007669"/>
    <property type="project" value="UniProtKB-UniRule"/>
</dbReference>
<dbReference type="PROSITE" id="PS00542">
    <property type="entry name" value="COMPLEX1_30K"/>
    <property type="match status" value="1"/>
</dbReference>
<dbReference type="EC" id="7.1.1.-" evidence="3"/>
<dbReference type="InterPro" id="IPR001268">
    <property type="entry name" value="NADH_UbQ_OxRdtase_30kDa_su"/>
</dbReference>
<gene>
    <name evidence="3" type="primary">nuoC</name>
    <name evidence="7" type="ORF">DI628_02410</name>
</gene>
<keyword evidence="3" id="KW-1003">Cell membrane</keyword>
<dbReference type="Proteomes" id="UP000320948">
    <property type="component" value="Unassembled WGS sequence"/>
</dbReference>
<proteinExistence type="inferred from homology"/>
<evidence type="ECO:0000256" key="1">
    <source>
        <dbReference type="ARBA" id="ARBA00007569"/>
    </source>
</evidence>
<dbReference type="PANTHER" id="PTHR10884:SF14">
    <property type="entry name" value="NADH DEHYDROGENASE [UBIQUINONE] IRON-SULFUR PROTEIN 3, MITOCHONDRIAL"/>
    <property type="match status" value="1"/>
</dbReference>
<evidence type="ECO:0000313" key="7">
    <source>
        <dbReference type="EMBL" id="TKW61494.1"/>
    </source>
</evidence>
<dbReference type="NCBIfam" id="NF004730">
    <property type="entry name" value="PRK06074.1-1"/>
    <property type="match status" value="1"/>
</dbReference>
<comment type="subunit">
    <text evidence="3">NDH-1 is composed of 14 different subunits. Subunits NuoB, C, D, E, F, and G constitute the peripheral sector of the complex.</text>
</comment>
<name>A0A6N4REQ5_BLAVI</name>
<evidence type="ECO:0000256" key="4">
    <source>
        <dbReference type="RuleBase" id="RU003456"/>
    </source>
</evidence>
<keyword evidence="2 3" id="KW-0813">Transport</keyword>
<dbReference type="NCBIfam" id="TIGR01961">
    <property type="entry name" value="NuoC_fam"/>
    <property type="match status" value="1"/>
</dbReference>
<dbReference type="Gene3D" id="3.30.460.80">
    <property type="entry name" value="NADH:ubiquinone oxidoreductase, 30kDa subunit"/>
    <property type="match status" value="1"/>
</dbReference>
<protein>
    <recommendedName>
        <fullName evidence="3">NADH-quinone oxidoreductase subunit C</fullName>
        <ecNumber evidence="3">7.1.1.-</ecNumber>
    </recommendedName>
    <alternativeName>
        <fullName evidence="3">NADH dehydrogenase I subunit C</fullName>
    </alternativeName>
    <alternativeName>
        <fullName evidence="3">NDH-1 subunit C</fullName>
    </alternativeName>
</protein>
<organism evidence="7 8">
    <name type="scientific">Blastochloris viridis</name>
    <name type="common">Rhodopseudomonas viridis</name>
    <dbReference type="NCBI Taxonomy" id="1079"/>
    <lineage>
        <taxon>Bacteria</taxon>
        <taxon>Pseudomonadati</taxon>
        <taxon>Pseudomonadota</taxon>
        <taxon>Alphaproteobacteria</taxon>
        <taxon>Hyphomicrobiales</taxon>
        <taxon>Blastochloridaceae</taxon>
        <taxon>Blastochloris</taxon>
    </lineage>
</organism>
<comment type="catalytic activity">
    <reaction evidence="3 5">
        <text>a quinone + NADH + 5 H(+)(in) = a quinol + NAD(+) + 4 H(+)(out)</text>
        <dbReference type="Rhea" id="RHEA:57888"/>
        <dbReference type="ChEBI" id="CHEBI:15378"/>
        <dbReference type="ChEBI" id="CHEBI:24646"/>
        <dbReference type="ChEBI" id="CHEBI:57540"/>
        <dbReference type="ChEBI" id="CHEBI:57945"/>
        <dbReference type="ChEBI" id="CHEBI:132124"/>
    </reaction>
</comment>
<sequence length="221" mass="25269">MTTTPHIDTHLDLPGLKAMQEYLAKKLPEALLELKVRELTITVSADNVPATLKLLRDDKKLLFSQLTDICGVDYLGTKNLHPARFAVVYHLLSMPHNQRIRVKTYLDAAEPAVPTVTGLFAAAGWYERETYDMYGINFVGHPDLRRLLTDYDFVGHPLRKDFPLEGFVEVYYDAKEKRVAYKPVDLPQELRHFDRVSEWKGITGNTGLAETDNTFNSQEFK</sequence>
<dbReference type="HAMAP" id="MF_01357">
    <property type="entry name" value="NDH1_NuoC"/>
    <property type="match status" value="1"/>
</dbReference>
<comment type="caution">
    <text evidence="7">The sequence shown here is derived from an EMBL/GenBank/DDBJ whole genome shotgun (WGS) entry which is preliminary data.</text>
</comment>
<accession>A0A6N4REQ5</accession>
<dbReference type="GO" id="GO:0008137">
    <property type="term" value="F:NADH dehydrogenase (ubiquinone) activity"/>
    <property type="evidence" value="ECO:0007669"/>
    <property type="project" value="InterPro"/>
</dbReference>
<keyword evidence="3" id="KW-0830">Ubiquinone</keyword>
<keyword evidence="3 4" id="KW-1278">Translocase</keyword>
<dbReference type="InterPro" id="IPR037232">
    <property type="entry name" value="NADH_quin_OxRdtase_su_C/D-like"/>
</dbReference>
<dbReference type="AlphaFoldDB" id="A0A6N4REQ5"/>
<dbReference type="PANTHER" id="PTHR10884">
    <property type="entry name" value="NADH DEHYDROGENASE UBIQUINONE IRON-SULFUR PROTEIN 3"/>
    <property type="match status" value="1"/>
</dbReference>
<dbReference type="GO" id="GO:0048038">
    <property type="term" value="F:quinone binding"/>
    <property type="evidence" value="ECO:0007669"/>
    <property type="project" value="UniProtKB-KW"/>
</dbReference>
<evidence type="ECO:0000259" key="6">
    <source>
        <dbReference type="Pfam" id="PF00329"/>
    </source>
</evidence>
<dbReference type="InterPro" id="IPR010218">
    <property type="entry name" value="NADH_DH_suC"/>
</dbReference>
<keyword evidence="3" id="KW-0472">Membrane</keyword>
<evidence type="ECO:0000256" key="2">
    <source>
        <dbReference type="ARBA" id="ARBA00022448"/>
    </source>
</evidence>
<evidence type="ECO:0000313" key="8">
    <source>
        <dbReference type="Proteomes" id="UP000320948"/>
    </source>
</evidence>
<keyword evidence="7" id="KW-0560">Oxidoreductase</keyword>